<dbReference type="Pfam" id="PF05795">
    <property type="entry name" value="Plasmodium_Vir"/>
    <property type="match status" value="1"/>
</dbReference>
<protein>
    <submittedName>
        <fullName evidence="1">PIR Superfamily Protein</fullName>
    </submittedName>
</protein>
<name>A0A1A9AAM4_PLAOA</name>
<dbReference type="EMBL" id="FLRD01000396">
    <property type="protein sequence ID" value="SBT53537.1"/>
    <property type="molecule type" value="Genomic_DNA"/>
</dbReference>
<accession>A0A1A9AAM4</accession>
<evidence type="ECO:0000313" key="2">
    <source>
        <dbReference type="Proteomes" id="UP000078555"/>
    </source>
</evidence>
<dbReference type="Proteomes" id="UP000078555">
    <property type="component" value="Unassembled WGS sequence"/>
</dbReference>
<reference evidence="2" key="1">
    <citation type="submission" date="2016-05" db="EMBL/GenBank/DDBJ databases">
        <authorList>
            <person name="Naeem Raeece"/>
        </authorList>
    </citation>
    <scope>NUCLEOTIDE SEQUENCE [LARGE SCALE GENOMIC DNA]</scope>
</reference>
<proteinExistence type="predicted"/>
<sequence>MAKPRGSSNFTYNNLEKEYVSLKNSTFSNVYKILYNSCTEDDYYELDGFHDICDRYNIKETDDEYVKELLKKLQHNLNKICSTVNMSDNGYFRETLKNVKEYCMYFKYWLYDEILSNESYILNIDKIFKEWENQINDEKYNTFRDLCSFNKLEQGDIEKLKRIYAFKLIFYDNISFFNTERNIPCKYLSELGKGLKAYEESHRRCSIANNEGNYCKEFQEFQNLYNLDKLHLKISESSDYQFDDEETVQCPLVIESLKDPLSLLYKEGINKWYLTDQYVFSLNSSIASASSAIGATVGVSAFILYLFKFTNIGSLFGSGKQKDHTMFSNVDDESYNFTFPTSESKHTNFGNNEYNVSYYNVDNS</sequence>
<dbReference type="AlphaFoldDB" id="A0A1A9AAM4"/>
<dbReference type="InterPro" id="IPR008780">
    <property type="entry name" value="Plasmodium_Vir"/>
</dbReference>
<evidence type="ECO:0000313" key="1">
    <source>
        <dbReference type="EMBL" id="SBT53537.1"/>
    </source>
</evidence>
<keyword evidence="2" id="KW-1185">Reference proteome</keyword>
<organism evidence="1 2">
    <name type="scientific">Plasmodium ovale wallikeri</name>
    <dbReference type="NCBI Taxonomy" id="864142"/>
    <lineage>
        <taxon>Eukaryota</taxon>
        <taxon>Sar</taxon>
        <taxon>Alveolata</taxon>
        <taxon>Apicomplexa</taxon>
        <taxon>Aconoidasida</taxon>
        <taxon>Haemosporida</taxon>
        <taxon>Plasmodiidae</taxon>
        <taxon>Plasmodium</taxon>
        <taxon>Plasmodium (Plasmodium)</taxon>
    </lineage>
</organism>
<gene>
    <name evidence="1" type="ORF">POVWA1_064680</name>
</gene>